<accession>A0A846MXE3</accession>
<organism evidence="1 2">
    <name type="scientific">Rhizomicrobium palustre</name>
    <dbReference type="NCBI Taxonomy" id="189966"/>
    <lineage>
        <taxon>Bacteria</taxon>
        <taxon>Pseudomonadati</taxon>
        <taxon>Pseudomonadota</taxon>
        <taxon>Alphaproteobacteria</taxon>
        <taxon>Micropepsales</taxon>
        <taxon>Micropepsaceae</taxon>
        <taxon>Rhizomicrobium</taxon>
    </lineage>
</organism>
<gene>
    <name evidence="1" type="ORF">FHS83_001552</name>
</gene>
<reference evidence="1 2" key="1">
    <citation type="submission" date="2020-03" db="EMBL/GenBank/DDBJ databases">
        <title>Genomic Encyclopedia of Type Strains, Phase IV (KMG-IV): sequencing the most valuable type-strain genomes for metagenomic binning, comparative biology and taxonomic classification.</title>
        <authorList>
            <person name="Goeker M."/>
        </authorList>
    </citation>
    <scope>NUCLEOTIDE SEQUENCE [LARGE SCALE GENOMIC DNA]</scope>
    <source>
        <strain evidence="1 2">DSM 19867</strain>
    </source>
</reference>
<sequence length="147" mass="15980">MQNGCSCENALGVARGVSRLLIQEGYSPILEFTLANGRRLDVAALGPDGTMVGVEIKVALADLKGDTKWPEYLEFCELFYFAIPPDFPDEYVPPETGLIVADRYGGAIVRPSPKTVLHPSRRKAVTLSFARVAAERLSQILAATQTL</sequence>
<dbReference type="EMBL" id="JAASRM010000001">
    <property type="protein sequence ID" value="NIK88234.1"/>
    <property type="molecule type" value="Genomic_DNA"/>
</dbReference>
<dbReference type="AlphaFoldDB" id="A0A846MXE3"/>
<comment type="caution">
    <text evidence="1">The sequence shown here is derived from an EMBL/GenBank/DDBJ whole genome shotgun (WGS) entry which is preliminary data.</text>
</comment>
<evidence type="ECO:0008006" key="3">
    <source>
        <dbReference type="Google" id="ProtNLM"/>
    </source>
</evidence>
<proteinExistence type="predicted"/>
<evidence type="ECO:0000313" key="2">
    <source>
        <dbReference type="Proteomes" id="UP000570514"/>
    </source>
</evidence>
<evidence type="ECO:0000313" key="1">
    <source>
        <dbReference type="EMBL" id="NIK88234.1"/>
    </source>
</evidence>
<dbReference type="RefSeq" id="WP_167082426.1">
    <property type="nucleotide sequence ID" value="NZ_BAAADC010000001.1"/>
</dbReference>
<dbReference type="PIRSF" id="PIRSF031796">
    <property type="entry name" value="UPC031796"/>
    <property type="match status" value="1"/>
</dbReference>
<name>A0A846MXE3_9PROT</name>
<protein>
    <recommendedName>
        <fullName evidence="3">DNA repair protein MmcB-related protein</fullName>
    </recommendedName>
</protein>
<keyword evidence="2" id="KW-1185">Reference proteome</keyword>
<dbReference type="InterPro" id="IPR009394">
    <property type="entry name" value="MmcB-like"/>
</dbReference>
<dbReference type="Proteomes" id="UP000570514">
    <property type="component" value="Unassembled WGS sequence"/>
</dbReference>
<dbReference type="Pfam" id="PF06319">
    <property type="entry name" value="MmcB-like"/>
    <property type="match status" value="1"/>
</dbReference>